<keyword evidence="2" id="KW-1133">Transmembrane helix</keyword>
<evidence type="ECO:0000313" key="4">
    <source>
        <dbReference type="Proteomes" id="UP000293360"/>
    </source>
</evidence>
<feature type="compositionally biased region" description="Basic and acidic residues" evidence="1">
    <location>
        <begin position="371"/>
        <end position="380"/>
    </location>
</feature>
<comment type="caution">
    <text evidence="3">The sequence shown here is derived from an EMBL/GenBank/DDBJ whole genome shotgun (WGS) entry which is preliminary data.</text>
</comment>
<accession>A0A4Q4T6R2</accession>
<keyword evidence="4" id="KW-1185">Reference proteome</keyword>
<evidence type="ECO:0000256" key="2">
    <source>
        <dbReference type="SAM" id="Phobius"/>
    </source>
</evidence>
<dbReference type="STRING" id="155417.A0A4Q4T6R2"/>
<organism evidence="3 4">
    <name type="scientific">Monosporascus ibericus</name>
    <dbReference type="NCBI Taxonomy" id="155417"/>
    <lineage>
        <taxon>Eukaryota</taxon>
        <taxon>Fungi</taxon>
        <taxon>Dikarya</taxon>
        <taxon>Ascomycota</taxon>
        <taxon>Pezizomycotina</taxon>
        <taxon>Sordariomycetes</taxon>
        <taxon>Xylariomycetidae</taxon>
        <taxon>Xylariales</taxon>
        <taxon>Xylariales incertae sedis</taxon>
        <taxon>Monosporascus</taxon>
    </lineage>
</organism>
<dbReference type="Proteomes" id="UP000293360">
    <property type="component" value="Unassembled WGS sequence"/>
</dbReference>
<protein>
    <submittedName>
        <fullName evidence="3">Uncharacterized protein</fullName>
    </submittedName>
</protein>
<feature type="region of interest" description="Disordered" evidence="1">
    <location>
        <begin position="207"/>
        <end position="268"/>
    </location>
</feature>
<dbReference type="AlphaFoldDB" id="A0A4Q4T6R2"/>
<keyword evidence="2" id="KW-0472">Membrane</keyword>
<feature type="compositionally biased region" description="Polar residues" evidence="1">
    <location>
        <begin position="236"/>
        <end position="245"/>
    </location>
</feature>
<dbReference type="EMBL" id="QJNU01000437">
    <property type="protein sequence ID" value="RYO99090.1"/>
    <property type="molecule type" value="Genomic_DNA"/>
</dbReference>
<name>A0A4Q4T6R2_9PEZI</name>
<dbReference type="OrthoDB" id="5233646at2759"/>
<gene>
    <name evidence="3" type="ORF">DL764_006917</name>
</gene>
<proteinExistence type="predicted"/>
<feature type="region of interest" description="Disordered" evidence="1">
    <location>
        <begin position="360"/>
        <end position="380"/>
    </location>
</feature>
<reference evidence="3 4" key="1">
    <citation type="submission" date="2018-06" db="EMBL/GenBank/DDBJ databases">
        <title>Complete Genomes of Monosporascus.</title>
        <authorList>
            <person name="Robinson A.J."/>
            <person name="Natvig D.O."/>
        </authorList>
    </citation>
    <scope>NUCLEOTIDE SEQUENCE [LARGE SCALE GENOMIC DNA]</scope>
    <source>
        <strain evidence="3 4">CBS 110550</strain>
    </source>
</reference>
<evidence type="ECO:0000256" key="1">
    <source>
        <dbReference type="SAM" id="MobiDB-lite"/>
    </source>
</evidence>
<feature type="region of interest" description="Disordered" evidence="1">
    <location>
        <begin position="102"/>
        <end position="127"/>
    </location>
</feature>
<feature type="transmembrane region" description="Helical" evidence="2">
    <location>
        <begin position="44"/>
        <end position="67"/>
    </location>
</feature>
<sequence length="380" mass="42071">MRTFSVHQARFPNDPLRNTSIKAISSGNRPHGPQQEHNRLTREAVAGIVVGASVLGMAIIMMVWWMLRKKKVQGRRAGQPEPPRTQSTGLLSRTPKRFPWLRFRKGTPDQFSPNPYSSKGYDTPSPQPLPAVQYGPRDLKSNGAEFGPEDIMAYEIARMGLGPLPPDLEYDLSFPSMQDHVNRNQAVDLTAHHRPSPGYMGLDSRFAASQSPDGYSDGNTPPMSPYGDFRGEWAHNVSQIPSSQPMVPPQPKPTLAPNDPSPNYALPSAPSYGSLIPLSTPIQRRPIDSDNVVCLGPLPPNVRLPYQTYPSSIPPPAGPRGIDLLDPPTIPSLDRQHRASTTDTLGSNYTVDEEGRWRMQGSDIVHIPQPPERRYSWEDS</sequence>
<keyword evidence="2" id="KW-0812">Transmembrane</keyword>
<feature type="compositionally biased region" description="Polar residues" evidence="1">
    <location>
        <begin position="207"/>
        <end position="221"/>
    </location>
</feature>
<evidence type="ECO:0000313" key="3">
    <source>
        <dbReference type="EMBL" id="RYO99090.1"/>
    </source>
</evidence>